<evidence type="ECO:0000256" key="5">
    <source>
        <dbReference type="ARBA" id="ARBA00022989"/>
    </source>
</evidence>
<feature type="transmembrane region" description="Helical" evidence="7">
    <location>
        <begin position="20"/>
        <end position="42"/>
    </location>
</feature>
<feature type="transmembrane region" description="Helical" evidence="7">
    <location>
        <begin position="369"/>
        <end position="395"/>
    </location>
</feature>
<dbReference type="Proteomes" id="UP000565468">
    <property type="component" value="Unassembled WGS sequence"/>
</dbReference>
<feature type="transmembrane region" description="Helical" evidence="7">
    <location>
        <begin position="124"/>
        <end position="143"/>
    </location>
</feature>
<reference evidence="8 9" key="1">
    <citation type="submission" date="2020-04" db="EMBL/GenBank/DDBJ databases">
        <title>Paenibacillus algicola sp. nov., a novel marine bacterium producing alginate lyase.</title>
        <authorList>
            <person name="Huang H."/>
        </authorList>
    </citation>
    <scope>NUCLEOTIDE SEQUENCE [LARGE SCALE GENOMIC DNA]</scope>
    <source>
        <strain evidence="8 9">L7-75</strain>
    </source>
</reference>
<comment type="subcellular location">
    <subcellularLocation>
        <location evidence="1">Cell membrane</location>
        <topology evidence="1">Multi-pass membrane protein</topology>
    </subcellularLocation>
</comment>
<evidence type="ECO:0000313" key="9">
    <source>
        <dbReference type="Proteomes" id="UP000565468"/>
    </source>
</evidence>
<dbReference type="GO" id="GO:0015109">
    <property type="term" value="F:chromate transmembrane transporter activity"/>
    <property type="evidence" value="ECO:0007669"/>
    <property type="project" value="InterPro"/>
</dbReference>
<feature type="transmembrane region" description="Helical" evidence="7">
    <location>
        <begin position="163"/>
        <end position="186"/>
    </location>
</feature>
<feature type="transmembrane region" description="Helical" evidence="7">
    <location>
        <begin position="303"/>
        <end position="325"/>
    </location>
</feature>
<name>A0A848M6E9_PAELE</name>
<dbReference type="PANTHER" id="PTHR33567:SF3">
    <property type="entry name" value="CHROMATE ION TRANSPORTER (EUROFUNG)"/>
    <property type="match status" value="1"/>
</dbReference>
<dbReference type="PIRSF" id="PIRSF004810">
    <property type="entry name" value="ChrA"/>
    <property type="match status" value="1"/>
</dbReference>
<feature type="transmembrane region" description="Helical" evidence="7">
    <location>
        <begin position="207"/>
        <end position="225"/>
    </location>
</feature>
<dbReference type="InterPro" id="IPR003370">
    <property type="entry name" value="Chromate_transpt"/>
</dbReference>
<feature type="transmembrane region" description="Helical" evidence="7">
    <location>
        <begin position="91"/>
        <end position="112"/>
    </location>
</feature>
<keyword evidence="4 7" id="KW-0812">Transmembrane</keyword>
<dbReference type="AlphaFoldDB" id="A0A848M6E9"/>
<dbReference type="Pfam" id="PF02417">
    <property type="entry name" value="Chromate_transp"/>
    <property type="match status" value="2"/>
</dbReference>
<evidence type="ECO:0000256" key="6">
    <source>
        <dbReference type="ARBA" id="ARBA00023136"/>
    </source>
</evidence>
<dbReference type="PANTHER" id="PTHR33567">
    <property type="entry name" value="CHROMATE ION TRANSPORTER (EUROFUNG)"/>
    <property type="match status" value="1"/>
</dbReference>
<comment type="similarity">
    <text evidence="2">Belongs to the chromate ion transporter (CHR) (TC 2.A.51) family.</text>
</comment>
<evidence type="ECO:0000313" key="8">
    <source>
        <dbReference type="EMBL" id="NMO96305.1"/>
    </source>
</evidence>
<dbReference type="InterPro" id="IPR014047">
    <property type="entry name" value="Chr_Tranpt_l_chain"/>
</dbReference>
<accession>A0A848M6E9</accession>
<feature type="transmembrane region" description="Helical" evidence="7">
    <location>
        <begin position="337"/>
        <end position="357"/>
    </location>
</feature>
<dbReference type="EMBL" id="JABBPN010000008">
    <property type="protein sequence ID" value="NMO96305.1"/>
    <property type="molecule type" value="Genomic_DNA"/>
</dbReference>
<evidence type="ECO:0000256" key="2">
    <source>
        <dbReference type="ARBA" id="ARBA00005262"/>
    </source>
</evidence>
<keyword evidence="3" id="KW-1003">Cell membrane</keyword>
<keyword evidence="5 7" id="KW-1133">Transmembrane helix</keyword>
<keyword evidence="9" id="KW-1185">Reference proteome</keyword>
<evidence type="ECO:0000256" key="1">
    <source>
        <dbReference type="ARBA" id="ARBA00004651"/>
    </source>
</evidence>
<organism evidence="8 9">
    <name type="scientific">Paenibacillus lemnae</name>
    <dbReference type="NCBI Taxonomy" id="1330551"/>
    <lineage>
        <taxon>Bacteria</taxon>
        <taxon>Bacillati</taxon>
        <taxon>Bacillota</taxon>
        <taxon>Bacilli</taxon>
        <taxon>Bacillales</taxon>
        <taxon>Paenibacillaceae</taxon>
        <taxon>Paenibacillus</taxon>
    </lineage>
</organism>
<keyword evidence="6 7" id="KW-0472">Membrane</keyword>
<gene>
    <name evidence="8" type="primary">chrA</name>
    <name evidence="8" type="ORF">HII30_11035</name>
</gene>
<dbReference type="GO" id="GO:0005886">
    <property type="term" value="C:plasma membrane"/>
    <property type="evidence" value="ECO:0007669"/>
    <property type="project" value="UniProtKB-SubCell"/>
</dbReference>
<dbReference type="NCBIfam" id="TIGR00937">
    <property type="entry name" value="2A51"/>
    <property type="match status" value="1"/>
</dbReference>
<evidence type="ECO:0000256" key="4">
    <source>
        <dbReference type="ARBA" id="ARBA00022692"/>
    </source>
</evidence>
<evidence type="ECO:0000256" key="3">
    <source>
        <dbReference type="ARBA" id="ARBA00022475"/>
    </source>
</evidence>
<sequence>MSNPKQREQLQPMHRRLAEVWWTALKLGLTSFGGPVAHLGYFHNMYVKRKQWLDEKAYAELVALCQFLPGPASSQVGIGIGIQRAGLWGGAAAWLGFTLPSVLLLILFAMFIQGFDSTQIGALQGLKLVAVAIVAQAVMGMAGKLASGTVRAGIALGSMAVVLLWQSIWIQPAVIAVSGLVGYLILKEKTKAEEVKAFAATLSLKSGMICLILFFVLLLGLPVLASSSSLSWISIADEFYRTGSLVFGGGHVVLPLLEAGTVQQGTVSANDFIAGYGAAQAVPGPLFTFAAYLGTLMQGLPGALLAAFFVFLPGFLLVVGILPVWSRIRQYPGLNQALGGVNAAVVGILFAALYDPIWTSTVINSLDLVIAAVLFLMLTVWKIPAWAVVAAGAAAGQLLL</sequence>
<comment type="caution">
    <text evidence="8">The sequence shown here is derived from an EMBL/GenBank/DDBJ whole genome shotgun (WGS) entry which is preliminary data.</text>
</comment>
<proteinExistence type="inferred from homology"/>
<protein>
    <submittedName>
        <fullName evidence="8">Chromate efflux transporter</fullName>
    </submittedName>
</protein>
<evidence type="ECO:0000256" key="7">
    <source>
        <dbReference type="SAM" id="Phobius"/>
    </source>
</evidence>